<gene>
    <name evidence="1" type="ORF">ZEAMMB73_Zm00001d003641</name>
</gene>
<sequence>MYKTRFDMIILHLAGPLARPFRCLESSRICYYILLFFYQD</sequence>
<dbReference type="AlphaFoldDB" id="A0A1D6EAB9"/>
<dbReference type="InParanoid" id="A0A1D6EAB9"/>
<reference evidence="1" key="1">
    <citation type="submission" date="2015-12" db="EMBL/GenBank/DDBJ databases">
        <title>Update maize B73 reference genome by single molecule sequencing technologies.</title>
        <authorList>
            <consortium name="Maize Genome Sequencing Project"/>
            <person name="Ware D."/>
        </authorList>
    </citation>
    <scope>NUCLEOTIDE SEQUENCE [LARGE SCALE GENOMIC DNA]</scope>
    <source>
        <tissue evidence="1">Seedling</tissue>
    </source>
</reference>
<proteinExistence type="predicted"/>
<protein>
    <submittedName>
        <fullName evidence="1">Uncharacterized protein</fullName>
    </submittedName>
</protein>
<name>A0A1D6EAB9_MAIZE</name>
<dbReference type="EMBL" id="CM007648">
    <property type="protein sequence ID" value="ONM17328.1"/>
    <property type="molecule type" value="Genomic_DNA"/>
</dbReference>
<accession>A0A1D6EAB9</accession>
<evidence type="ECO:0000313" key="1">
    <source>
        <dbReference type="EMBL" id="ONM17328.1"/>
    </source>
</evidence>
<organism evidence="1">
    <name type="scientific">Zea mays</name>
    <name type="common">Maize</name>
    <dbReference type="NCBI Taxonomy" id="4577"/>
    <lineage>
        <taxon>Eukaryota</taxon>
        <taxon>Viridiplantae</taxon>
        <taxon>Streptophyta</taxon>
        <taxon>Embryophyta</taxon>
        <taxon>Tracheophyta</taxon>
        <taxon>Spermatophyta</taxon>
        <taxon>Magnoliopsida</taxon>
        <taxon>Liliopsida</taxon>
        <taxon>Poales</taxon>
        <taxon>Poaceae</taxon>
        <taxon>PACMAD clade</taxon>
        <taxon>Panicoideae</taxon>
        <taxon>Andropogonodae</taxon>
        <taxon>Andropogoneae</taxon>
        <taxon>Tripsacinae</taxon>
        <taxon>Zea</taxon>
    </lineage>
</organism>